<dbReference type="SMART" id="SM00906">
    <property type="entry name" value="Fungal_trans"/>
    <property type="match status" value="1"/>
</dbReference>
<dbReference type="Gene3D" id="4.10.240.10">
    <property type="entry name" value="Zn(2)-C6 fungal-type DNA-binding domain"/>
    <property type="match status" value="1"/>
</dbReference>
<comment type="subcellular location">
    <subcellularLocation>
        <location evidence="1">Nucleus</location>
    </subcellularLocation>
</comment>
<dbReference type="AlphaFoldDB" id="A0A166VRV7"/>
<sequence length="820" mass="90641">MVRTAQTESPHPSSSTAPKRKRDAEEESEASKRARSRVSFSCGECHRRKQKCDRQVPCSQCVARRVPELCKAYTPGKTDQDISARLARLENIIEMALPHFCSPGTPGYAEQNRLSGSDGLDDDAQSQNGDDPGGGTFRHGKWYGNSASGSLATASVLEQWILICQIQLAQVESRGHRRVNSGDSHAPGSHATETLHIINAVSQDLEPSATDKLKSLVQDCGVSPHKLAELLQELPPTRLSDVLLDYYFTVLNWTRYALSERDFRASYASITENGVTAHPNDVRFLPLLFVVLAISVRQAPEHVAGDARTRRMTSLRYYWSSRRAMLVAAAIQSDSLEMVLTRLLSSRYLASERRVTEVLPRSQLGAAVRTAQAIGLHRDAATMGMDATQVEYRRRIWSYLYHCDRSFALILGRPIAIQDDYTSTLPPSNIDDELGSSQLLNPPPLSSPTPTTLAVLRHSLAAIMGRIVHHFQQVRKPSHYADVLILDDELGRYIDRLPSHYCFEPDTSLDATKKYIPVHRFLLITEILFVRISLHRPYLLRRLGSDRYARSRTACFESALKDFRVRRTFRSSMPTELRDSLVNAYREFQTALMSGIYLVLEPRGEHATGMHEILDGFIDDHEGVRDMDETTRRELKTIEFLKKKVSSAERAESHGMETEDTEHPADAQLLLGLQQSNARASAPKYPSINSGHSSASRGGRSMPYPDPSAVATSPTVQMLQHSTQNEYVLSPNGSGSPHPDDESAAQSLLDYWCNTVGSTDAVGGSAAMQWGPSGDPATLNSGTLPSLGDPSVAGGVGGVDGSDWTYWETLVNEIRAGPSV</sequence>
<dbReference type="InterPro" id="IPR050613">
    <property type="entry name" value="Sec_Metabolite_Reg"/>
</dbReference>
<proteinExistence type="predicted"/>
<dbReference type="STRING" id="436010.A0A166VRV7"/>
<dbReference type="PROSITE" id="PS00463">
    <property type="entry name" value="ZN2_CY6_FUNGAL_1"/>
    <property type="match status" value="1"/>
</dbReference>
<feature type="region of interest" description="Disordered" evidence="4">
    <location>
        <begin position="678"/>
        <end position="716"/>
    </location>
</feature>
<feature type="region of interest" description="Disordered" evidence="4">
    <location>
        <begin position="1"/>
        <end position="33"/>
    </location>
</feature>
<dbReference type="SUPFAM" id="SSF57701">
    <property type="entry name" value="Zn2/Cys6 DNA-binding domain"/>
    <property type="match status" value="1"/>
</dbReference>
<accession>A0A166VRV7</accession>
<keyword evidence="2" id="KW-0479">Metal-binding</keyword>
<evidence type="ECO:0000256" key="3">
    <source>
        <dbReference type="ARBA" id="ARBA00023242"/>
    </source>
</evidence>
<feature type="region of interest" description="Disordered" evidence="4">
    <location>
        <begin position="772"/>
        <end position="795"/>
    </location>
</feature>
<dbReference type="EMBL" id="KV417484">
    <property type="protein sequence ID" value="KZP33000.1"/>
    <property type="molecule type" value="Genomic_DNA"/>
</dbReference>
<dbReference type="CDD" id="cd12148">
    <property type="entry name" value="fungal_TF_MHR"/>
    <property type="match status" value="1"/>
</dbReference>
<feature type="domain" description="Zn(2)-C6 fungal-type" evidence="5">
    <location>
        <begin position="41"/>
        <end position="70"/>
    </location>
</feature>
<dbReference type="PANTHER" id="PTHR31001:SF87">
    <property type="entry name" value="COL-21"/>
    <property type="match status" value="1"/>
</dbReference>
<dbReference type="GO" id="GO:0000981">
    <property type="term" value="F:DNA-binding transcription factor activity, RNA polymerase II-specific"/>
    <property type="evidence" value="ECO:0007669"/>
    <property type="project" value="InterPro"/>
</dbReference>
<dbReference type="GO" id="GO:0005634">
    <property type="term" value="C:nucleus"/>
    <property type="evidence" value="ECO:0007669"/>
    <property type="project" value="UniProtKB-SubCell"/>
</dbReference>
<dbReference type="GO" id="GO:0003677">
    <property type="term" value="F:DNA binding"/>
    <property type="evidence" value="ECO:0007669"/>
    <property type="project" value="InterPro"/>
</dbReference>
<dbReference type="InterPro" id="IPR007219">
    <property type="entry name" value="XnlR_reg_dom"/>
</dbReference>
<dbReference type="Pfam" id="PF04082">
    <property type="entry name" value="Fungal_trans"/>
    <property type="match status" value="1"/>
</dbReference>
<feature type="compositionally biased region" description="Polar residues" evidence="4">
    <location>
        <begin position="1"/>
        <end position="17"/>
    </location>
</feature>
<dbReference type="PROSITE" id="PS50048">
    <property type="entry name" value="ZN2_CY6_FUNGAL_2"/>
    <property type="match status" value="1"/>
</dbReference>
<dbReference type="Pfam" id="PF00172">
    <property type="entry name" value="Zn_clus"/>
    <property type="match status" value="1"/>
</dbReference>
<gene>
    <name evidence="6" type="ORF">FIBSPDRAFT_811926</name>
</gene>
<dbReference type="GO" id="GO:0008270">
    <property type="term" value="F:zinc ion binding"/>
    <property type="evidence" value="ECO:0007669"/>
    <property type="project" value="InterPro"/>
</dbReference>
<dbReference type="SMART" id="SM00066">
    <property type="entry name" value="GAL4"/>
    <property type="match status" value="1"/>
</dbReference>
<evidence type="ECO:0000313" key="6">
    <source>
        <dbReference type="EMBL" id="KZP33000.1"/>
    </source>
</evidence>
<evidence type="ECO:0000256" key="4">
    <source>
        <dbReference type="SAM" id="MobiDB-lite"/>
    </source>
</evidence>
<dbReference type="InterPro" id="IPR001138">
    <property type="entry name" value="Zn2Cys6_DnaBD"/>
</dbReference>
<evidence type="ECO:0000259" key="5">
    <source>
        <dbReference type="PROSITE" id="PS50048"/>
    </source>
</evidence>
<keyword evidence="3" id="KW-0539">Nucleus</keyword>
<dbReference type="PANTHER" id="PTHR31001">
    <property type="entry name" value="UNCHARACTERIZED TRANSCRIPTIONAL REGULATORY PROTEIN"/>
    <property type="match status" value="1"/>
</dbReference>
<dbReference type="OrthoDB" id="4934715at2759"/>
<dbReference type="InterPro" id="IPR036864">
    <property type="entry name" value="Zn2-C6_fun-type_DNA-bd_sf"/>
</dbReference>
<reference evidence="6" key="1">
    <citation type="journal article" date="2016" name="Mol. Biol. Evol.">
        <title>Comparative Genomics of Early-Diverging Mushroom-Forming Fungi Provides Insights into the Origins of Lignocellulose Decay Capabilities.</title>
        <authorList>
            <person name="Nagy L.G."/>
            <person name="Riley R."/>
            <person name="Tritt A."/>
            <person name="Adam C."/>
            <person name="Daum C."/>
            <person name="Floudas D."/>
            <person name="Sun H."/>
            <person name="Yadav J.S."/>
            <person name="Pangilinan J."/>
            <person name="Larsson K.H."/>
            <person name="Matsuura K."/>
            <person name="Barry K."/>
            <person name="Labutti K."/>
            <person name="Kuo R."/>
            <person name="Ohm R.A."/>
            <person name="Bhattacharya S.S."/>
            <person name="Shirouzu T."/>
            <person name="Yoshinaga Y."/>
            <person name="Martin F.M."/>
            <person name="Grigoriev I.V."/>
            <person name="Hibbett D.S."/>
        </authorList>
    </citation>
    <scope>NUCLEOTIDE SEQUENCE [LARGE SCALE GENOMIC DNA]</scope>
    <source>
        <strain evidence="6">CBS 109695</strain>
    </source>
</reference>
<dbReference type="CDD" id="cd00067">
    <property type="entry name" value="GAL4"/>
    <property type="match status" value="1"/>
</dbReference>
<protein>
    <recommendedName>
        <fullName evidence="5">Zn(2)-C6 fungal-type domain-containing protein</fullName>
    </recommendedName>
</protein>
<dbReference type="GO" id="GO:0006351">
    <property type="term" value="P:DNA-templated transcription"/>
    <property type="evidence" value="ECO:0007669"/>
    <property type="project" value="InterPro"/>
</dbReference>
<name>A0A166VRV7_9AGAM</name>
<organism evidence="6">
    <name type="scientific">Athelia psychrophila</name>
    <dbReference type="NCBI Taxonomy" id="1759441"/>
    <lineage>
        <taxon>Eukaryota</taxon>
        <taxon>Fungi</taxon>
        <taxon>Dikarya</taxon>
        <taxon>Basidiomycota</taxon>
        <taxon>Agaricomycotina</taxon>
        <taxon>Agaricomycetes</taxon>
        <taxon>Agaricomycetidae</taxon>
        <taxon>Atheliales</taxon>
        <taxon>Atheliaceae</taxon>
        <taxon>Athelia</taxon>
    </lineage>
</organism>
<evidence type="ECO:0000256" key="2">
    <source>
        <dbReference type="ARBA" id="ARBA00022723"/>
    </source>
</evidence>
<feature type="region of interest" description="Disordered" evidence="4">
    <location>
        <begin position="104"/>
        <end position="140"/>
    </location>
</feature>
<evidence type="ECO:0000256" key="1">
    <source>
        <dbReference type="ARBA" id="ARBA00004123"/>
    </source>
</evidence>
<feature type="compositionally biased region" description="Low complexity" evidence="4">
    <location>
        <begin position="690"/>
        <end position="701"/>
    </location>
</feature>